<dbReference type="SUPFAM" id="SSF53383">
    <property type="entry name" value="PLP-dependent transferases"/>
    <property type="match status" value="1"/>
</dbReference>
<dbReference type="EC" id="2.6.1.2" evidence="6"/>
<feature type="compositionally biased region" description="Low complexity" evidence="4">
    <location>
        <begin position="14"/>
        <end position="28"/>
    </location>
</feature>
<protein>
    <submittedName>
        <fullName evidence="6">Glutamate-pyruvate aminotransferase AlaC</fullName>
        <ecNumber evidence="6">2.6.1.2</ecNumber>
    </submittedName>
</protein>
<evidence type="ECO:0000256" key="3">
    <source>
        <dbReference type="ARBA" id="ARBA00022679"/>
    </source>
</evidence>
<sequence>MSEPLSDHPQILSDTPNIDAPPIDTPTTDPEPKPFEVQFATRVNRLPPYMFGRINNSLYQKRRAGDDVIDLGMGNPSDPPDPLVIEKLHTAAADPGNHGYSKSNGIANLRRELASKYYRKYGVNLDPEHETIACLGSKEGFSHMCLALMGAGDTAIIPSPFFPVHMYGVILAGGNVVSLDVADPNKFLRDVAFTCENMEPKPKVLIVNYPHNPTSAVIEPDFFIDVVRLAKKYGFLVIHDFAYADVAFDGYLPPSFLAAPGAKDVGVEFTTMSKGYNMAGWRVGFCAGNSEMIRGLATIKGYYDYGMFQAVQIAAIVAMRETEATVAKQSEIYQGRRDVLVGGLKRLGWNVNPPKAGMFVWAEVPEPWKSSMSTMDFAMKLLEEGNVAVSPGSGFGSGGEGFLRMSLVENEQRLRQAVRQIGKCLSPQAVA</sequence>
<name>A0A5B1CBJ3_9BACT</name>
<dbReference type="GO" id="GO:0004021">
    <property type="term" value="F:L-alanine:2-oxoglutarate aminotransferase activity"/>
    <property type="evidence" value="ECO:0007669"/>
    <property type="project" value="UniProtKB-EC"/>
</dbReference>
<dbReference type="AlphaFoldDB" id="A0A5B1CBJ3"/>
<keyword evidence="7" id="KW-1185">Reference proteome</keyword>
<keyword evidence="6" id="KW-0670">Pyruvate</keyword>
<evidence type="ECO:0000313" key="6">
    <source>
        <dbReference type="EMBL" id="KAA1257926.1"/>
    </source>
</evidence>
<evidence type="ECO:0000259" key="5">
    <source>
        <dbReference type="Pfam" id="PF00155"/>
    </source>
</evidence>
<comment type="cofactor">
    <cofactor evidence="1">
        <name>pyridoxal 5'-phosphate</name>
        <dbReference type="ChEBI" id="CHEBI:597326"/>
    </cofactor>
</comment>
<dbReference type="Gene3D" id="3.40.640.10">
    <property type="entry name" value="Type I PLP-dependent aspartate aminotransferase-like (Major domain)"/>
    <property type="match status" value="1"/>
</dbReference>
<dbReference type="CDD" id="cd00609">
    <property type="entry name" value="AAT_like"/>
    <property type="match status" value="1"/>
</dbReference>
<gene>
    <name evidence="6" type="primary">alaC</name>
    <name evidence="6" type="ORF">LF1_04160</name>
</gene>
<dbReference type="PANTHER" id="PTHR42832:SF1">
    <property type="entry name" value="GLUTAMATE-PYRUVATE AMINOTRANSFERASE ALAC"/>
    <property type="match status" value="1"/>
</dbReference>
<feature type="domain" description="Aminotransferase class I/classII large" evidence="5">
    <location>
        <begin position="67"/>
        <end position="421"/>
    </location>
</feature>
<evidence type="ECO:0000256" key="1">
    <source>
        <dbReference type="ARBA" id="ARBA00001933"/>
    </source>
</evidence>
<reference evidence="6 7" key="1">
    <citation type="submission" date="2019-08" db="EMBL/GenBank/DDBJ databases">
        <title>Deep-cultivation of Planctomycetes and their phenomic and genomic characterization uncovers novel biology.</title>
        <authorList>
            <person name="Wiegand S."/>
            <person name="Jogler M."/>
            <person name="Boedeker C."/>
            <person name="Pinto D."/>
            <person name="Vollmers J."/>
            <person name="Rivas-Marin E."/>
            <person name="Kohn T."/>
            <person name="Peeters S.H."/>
            <person name="Heuer A."/>
            <person name="Rast P."/>
            <person name="Oberbeckmann S."/>
            <person name="Bunk B."/>
            <person name="Jeske O."/>
            <person name="Meyerdierks A."/>
            <person name="Storesund J.E."/>
            <person name="Kallscheuer N."/>
            <person name="Luecker S."/>
            <person name="Lage O.M."/>
            <person name="Pohl T."/>
            <person name="Merkel B.J."/>
            <person name="Hornburger P."/>
            <person name="Mueller R.-W."/>
            <person name="Bruemmer F."/>
            <person name="Labrenz M."/>
            <person name="Spormann A.M."/>
            <person name="Op Den Camp H."/>
            <person name="Overmann J."/>
            <person name="Amann R."/>
            <person name="Jetten M.S.M."/>
            <person name="Mascher T."/>
            <person name="Medema M.H."/>
            <person name="Devos D.P."/>
            <person name="Kaster A.-K."/>
            <person name="Ovreas L."/>
            <person name="Rohde M."/>
            <person name="Galperin M.Y."/>
            <person name="Jogler C."/>
        </authorList>
    </citation>
    <scope>NUCLEOTIDE SEQUENCE [LARGE SCALE GENOMIC DNA]</scope>
    <source>
        <strain evidence="6 7">LF1</strain>
    </source>
</reference>
<dbReference type="GO" id="GO:0030170">
    <property type="term" value="F:pyridoxal phosphate binding"/>
    <property type="evidence" value="ECO:0007669"/>
    <property type="project" value="InterPro"/>
</dbReference>
<dbReference type="Pfam" id="PF00155">
    <property type="entry name" value="Aminotran_1_2"/>
    <property type="match status" value="1"/>
</dbReference>
<dbReference type="RefSeq" id="WP_068262979.1">
    <property type="nucleotide sequence ID" value="NZ_LWSK01000041.1"/>
</dbReference>
<dbReference type="Gene3D" id="3.90.1150.10">
    <property type="entry name" value="Aspartate Aminotransferase, domain 1"/>
    <property type="match status" value="1"/>
</dbReference>
<dbReference type="EMBL" id="VRLW01000001">
    <property type="protein sequence ID" value="KAA1257926.1"/>
    <property type="molecule type" value="Genomic_DNA"/>
</dbReference>
<evidence type="ECO:0000313" key="7">
    <source>
        <dbReference type="Proteomes" id="UP000322699"/>
    </source>
</evidence>
<dbReference type="InterPro" id="IPR015422">
    <property type="entry name" value="PyrdxlP-dep_Trfase_small"/>
</dbReference>
<feature type="region of interest" description="Disordered" evidence="4">
    <location>
        <begin position="1"/>
        <end position="33"/>
    </location>
</feature>
<dbReference type="InterPro" id="IPR050881">
    <property type="entry name" value="LL-DAP_aminotransferase"/>
</dbReference>
<dbReference type="InterPro" id="IPR015421">
    <property type="entry name" value="PyrdxlP-dep_Trfase_major"/>
</dbReference>
<keyword evidence="3 6" id="KW-0808">Transferase</keyword>
<keyword evidence="2 6" id="KW-0032">Aminotransferase</keyword>
<proteinExistence type="predicted"/>
<dbReference type="InterPro" id="IPR004839">
    <property type="entry name" value="Aminotransferase_I/II_large"/>
</dbReference>
<dbReference type="Proteomes" id="UP000322699">
    <property type="component" value="Unassembled WGS sequence"/>
</dbReference>
<evidence type="ECO:0000256" key="4">
    <source>
        <dbReference type="SAM" id="MobiDB-lite"/>
    </source>
</evidence>
<organism evidence="6 7">
    <name type="scientific">Rubripirellula obstinata</name>
    <dbReference type="NCBI Taxonomy" id="406547"/>
    <lineage>
        <taxon>Bacteria</taxon>
        <taxon>Pseudomonadati</taxon>
        <taxon>Planctomycetota</taxon>
        <taxon>Planctomycetia</taxon>
        <taxon>Pirellulales</taxon>
        <taxon>Pirellulaceae</taxon>
        <taxon>Rubripirellula</taxon>
    </lineage>
</organism>
<dbReference type="InterPro" id="IPR015424">
    <property type="entry name" value="PyrdxlP-dep_Trfase"/>
</dbReference>
<comment type="caution">
    <text evidence="6">The sequence shown here is derived from an EMBL/GenBank/DDBJ whole genome shotgun (WGS) entry which is preliminary data.</text>
</comment>
<dbReference type="OrthoDB" id="231967at2"/>
<accession>A0A5B1CBJ3</accession>
<dbReference type="PANTHER" id="PTHR42832">
    <property type="entry name" value="AMINO ACID AMINOTRANSFERASE"/>
    <property type="match status" value="1"/>
</dbReference>
<evidence type="ECO:0000256" key="2">
    <source>
        <dbReference type="ARBA" id="ARBA00022576"/>
    </source>
</evidence>